<gene>
    <name evidence="2" type="ORF">CQR47_0014</name>
</gene>
<evidence type="ECO:0000313" key="3">
    <source>
        <dbReference type="Proteomes" id="UP000233727"/>
    </source>
</evidence>
<sequence>MCVKRSADCKNTCSEWLQSECLRSGCLRIEILVWVSSWHGCEISDAGEFRAQLKSRGCGAVERRFTAGPPLAVLVALAVFAVGGGCVGITAASMEDMADVKMMGPNELREYAKRGQREHDEVNKELERRWHSYDGFLPDMPFKSILDSSDDGE</sequence>
<accession>A0A2N3QPN6</accession>
<feature type="transmembrane region" description="Helical" evidence="1">
    <location>
        <begin position="71"/>
        <end position="93"/>
    </location>
</feature>
<dbReference type="EMBL" id="PCGY01000001">
    <property type="protein sequence ID" value="PKU93657.1"/>
    <property type="molecule type" value="Genomic_DNA"/>
</dbReference>
<protein>
    <submittedName>
        <fullName evidence="2">Uncharacterized protein</fullName>
    </submittedName>
</protein>
<evidence type="ECO:0000256" key="1">
    <source>
        <dbReference type="SAM" id="Phobius"/>
    </source>
</evidence>
<dbReference type="Proteomes" id="UP000233727">
    <property type="component" value="Unassembled WGS sequence"/>
</dbReference>
<keyword evidence="1" id="KW-0812">Transmembrane</keyword>
<reference evidence="2 3" key="1">
    <citation type="submission" date="2017-10" db="EMBL/GenBank/DDBJ databases">
        <title>Bifidobacterium genomics.</title>
        <authorList>
            <person name="Lugli G.A."/>
            <person name="Milani C."/>
            <person name="Mancabelli L."/>
        </authorList>
    </citation>
    <scope>NUCLEOTIDE SEQUENCE [LARGE SCALE GENOMIC DNA]</scope>
    <source>
        <strain evidence="2 3">1542B</strain>
    </source>
</reference>
<name>A0A2N3QPN6_9BIFI</name>
<keyword evidence="1" id="KW-0472">Membrane</keyword>
<comment type="caution">
    <text evidence="2">The sequence shown here is derived from an EMBL/GenBank/DDBJ whole genome shotgun (WGS) entry which is preliminary data.</text>
</comment>
<organism evidence="2 3">
    <name type="scientific">Bifidobacterium thermophilum</name>
    <dbReference type="NCBI Taxonomy" id="33905"/>
    <lineage>
        <taxon>Bacteria</taxon>
        <taxon>Bacillati</taxon>
        <taxon>Actinomycetota</taxon>
        <taxon>Actinomycetes</taxon>
        <taxon>Bifidobacteriales</taxon>
        <taxon>Bifidobacteriaceae</taxon>
        <taxon>Bifidobacterium</taxon>
    </lineage>
</organism>
<keyword evidence="1" id="KW-1133">Transmembrane helix</keyword>
<dbReference type="AlphaFoldDB" id="A0A2N3QPN6"/>
<proteinExistence type="predicted"/>
<evidence type="ECO:0000313" key="2">
    <source>
        <dbReference type="EMBL" id="PKU93657.1"/>
    </source>
</evidence>